<feature type="domain" description="Helicase C-terminal" evidence="16">
    <location>
        <begin position="252"/>
        <end position="412"/>
    </location>
</feature>
<keyword evidence="7" id="KW-0547">Nucleotide-binding</keyword>
<dbReference type="PROSITE" id="PS51194">
    <property type="entry name" value="HELICASE_CTER"/>
    <property type="match status" value="1"/>
</dbReference>
<dbReference type="Pfam" id="PF18147">
    <property type="entry name" value="Suv3_C_1"/>
    <property type="match status" value="1"/>
</dbReference>
<dbReference type="GO" id="GO:0016787">
    <property type="term" value="F:hydrolase activity"/>
    <property type="evidence" value="ECO:0007669"/>
    <property type="project" value="UniProtKB-KW"/>
</dbReference>
<dbReference type="FunFam" id="3.40.50.300:FF:000269">
    <property type="entry name" value="ATP-dependent RNA helicase SUPV3L1, mitochondrial"/>
    <property type="match status" value="1"/>
</dbReference>
<dbReference type="EC" id="3.6.4.13" evidence="5"/>
<dbReference type="SMART" id="SM00490">
    <property type="entry name" value="HELICc"/>
    <property type="match status" value="1"/>
</dbReference>
<evidence type="ECO:0000256" key="4">
    <source>
        <dbReference type="ARBA" id="ARBA00008708"/>
    </source>
</evidence>
<dbReference type="InterPro" id="IPR001650">
    <property type="entry name" value="Helicase_C-like"/>
</dbReference>
<feature type="compositionally biased region" description="Basic and acidic residues" evidence="15">
    <location>
        <begin position="687"/>
        <end position="697"/>
    </location>
</feature>
<proteinExistence type="inferred from homology"/>
<dbReference type="InterPro" id="IPR041453">
    <property type="entry name" value="Suv3_N"/>
</dbReference>
<sequence>KRKEIQRLGVENGLDARLFHQAFISFRKYIMESSSVSADLHIILNDICCGAGHVDDLFPFFLRHAKQIFPMLDCMDDLRKISDLRLPPNWYPDARAIQRKIIFHAGPTNSGKTYHAIQRFLSAKSGIYCGPLKLLAHEIFQKSNDANVPCDLVTGEERVFANEDARQAPHVACTIEMCSTNTPYEVAVIDEIQMIRDPARGWAWTRALLGLCAEEIHVCGEPAAIDLVTELMYTTGEEVEVRNYKRLTPLTVLDYPLESLDNLRPGDCIVCFSKNDIYSVSRQIEARGLECAVIYGSLPPGTKLEQAKKFNDPDDPCKILVATDAIGMGLNLCIRRIIFNSIVKPTVNEKGEKEIDSITTSQALQIAGRAGRFGSSFKQGEVTAMHRDDLVRLREILGEAVPPVRVRASVPGYTAVPWAALWYSDPKLFCLLSDIFVSLSQVDGMYFVCNIDDFKFIADMIQHIPLNLRSRYVFCTAPLNRKEPFVCTTLLKFARQFSRNEPLTFDWLCRHTKWPLAAPKNIKELIHLEAVHDVFDLYLWLSYRFLDMFPDAVLVRDIQKKLDDIIQIGVCNITKLIRASQSAAAPGTAEVVPEDFPLSKDARVVSGRQGAASTEALSIAVEAAGLRRARSSRPSRLGSRQEDLKSYGRGSLANRLLREGLLTQEMLRQLESEWQDQHRNGRYGIGSKRDDQHSSKETRKKRK</sequence>
<reference evidence="17" key="1">
    <citation type="submission" date="2025-08" db="UniProtKB">
        <authorList>
            <consortium name="Ensembl"/>
        </authorList>
    </citation>
    <scope>IDENTIFICATION</scope>
</reference>
<dbReference type="Gene3D" id="1.20.272.40">
    <property type="match status" value="1"/>
</dbReference>
<dbReference type="InterPro" id="IPR050699">
    <property type="entry name" value="RNA-DNA_Helicase"/>
</dbReference>
<evidence type="ECO:0000256" key="11">
    <source>
        <dbReference type="ARBA" id="ARBA00022946"/>
    </source>
</evidence>
<organism evidence="17 18">
    <name type="scientific">Zosterops lateralis melanops</name>
    <dbReference type="NCBI Taxonomy" id="1220523"/>
    <lineage>
        <taxon>Eukaryota</taxon>
        <taxon>Metazoa</taxon>
        <taxon>Chordata</taxon>
        <taxon>Craniata</taxon>
        <taxon>Vertebrata</taxon>
        <taxon>Euteleostomi</taxon>
        <taxon>Archelosauria</taxon>
        <taxon>Archosauria</taxon>
        <taxon>Dinosauria</taxon>
        <taxon>Saurischia</taxon>
        <taxon>Theropoda</taxon>
        <taxon>Coelurosauria</taxon>
        <taxon>Aves</taxon>
        <taxon>Neognathae</taxon>
        <taxon>Neoaves</taxon>
        <taxon>Telluraves</taxon>
        <taxon>Australaves</taxon>
        <taxon>Passeriformes</taxon>
        <taxon>Sylvioidea</taxon>
        <taxon>Zosteropidae</taxon>
        <taxon>Zosterops</taxon>
    </lineage>
</organism>
<evidence type="ECO:0000256" key="15">
    <source>
        <dbReference type="SAM" id="MobiDB-lite"/>
    </source>
</evidence>
<dbReference type="FunFam" id="1.20.58.1080:FF:000001">
    <property type="entry name" value="ATP-dependent RNA helicase SUPV3L1, mitochondrial"/>
    <property type="match status" value="1"/>
</dbReference>
<evidence type="ECO:0000256" key="5">
    <source>
        <dbReference type="ARBA" id="ARBA00012552"/>
    </source>
</evidence>
<evidence type="ECO:0000256" key="9">
    <source>
        <dbReference type="ARBA" id="ARBA00022806"/>
    </source>
</evidence>
<dbReference type="Gene3D" id="1.10.1740.140">
    <property type="match status" value="1"/>
</dbReference>
<evidence type="ECO:0000256" key="14">
    <source>
        <dbReference type="ARBA" id="ARBA00047984"/>
    </source>
</evidence>
<dbReference type="Ensembl" id="ENSZLMT00000007987.1">
    <property type="protein sequence ID" value="ENSZLMP00000007767.1"/>
    <property type="gene ID" value="ENSZLMG00000005466.1"/>
</dbReference>
<evidence type="ECO:0000259" key="16">
    <source>
        <dbReference type="PROSITE" id="PS51194"/>
    </source>
</evidence>
<dbReference type="Gene3D" id="3.40.50.300">
    <property type="entry name" value="P-loop containing nucleotide triphosphate hydrolases"/>
    <property type="match status" value="2"/>
</dbReference>
<dbReference type="SUPFAM" id="SSF52540">
    <property type="entry name" value="P-loop containing nucleoside triphosphate hydrolases"/>
    <property type="match status" value="2"/>
</dbReference>
<dbReference type="InterPro" id="IPR027417">
    <property type="entry name" value="P-loop_NTPase"/>
</dbReference>
<dbReference type="GO" id="GO:0000965">
    <property type="term" value="P:mitochondrial RNA 3'-end processing"/>
    <property type="evidence" value="ECO:0007669"/>
    <property type="project" value="TreeGrafter"/>
</dbReference>
<name>A0A8D2P926_ZOSLA</name>
<evidence type="ECO:0000256" key="6">
    <source>
        <dbReference type="ARBA" id="ARBA00021960"/>
    </source>
</evidence>
<keyword evidence="10" id="KW-0067">ATP-binding</keyword>
<keyword evidence="18" id="KW-1185">Reference proteome</keyword>
<protein>
    <recommendedName>
        <fullName evidence="6">ATP-dependent RNA helicase SUPV3L1, mitochondrial</fullName>
        <ecNumber evidence="5">3.6.4.13</ecNumber>
    </recommendedName>
    <alternativeName>
        <fullName evidence="13">Suppressor of var1 3-like protein 1</fullName>
    </alternativeName>
</protein>
<keyword evidence="9" id="KW-0347">Helicase</keyword>
<dbReference type="Gene3D" id="1.20.58.1080">
    <property type="match status" value="1"/>
</dbReference>
<dbReference type="InterPro" id="IPR041082">
    <property type="entry name" value="Suv3_C_1"/>
</dbReference>
<feature type="region of interest" description="Disordered" evidence="15">
    <location>
        <begin position="673"/>
        <end position="703"/>
    </location>
</feature>
<evidence type="ECO:0000313" key="17">
    <source>
        <dbReference type="Ensembl" id="ENSZLMP00000007767.1"/>
    </source>
</evidence>
<dbReference type="GO" id="GO:0005524">
    <property type="term" value="F:ATP binding"/>
    <property type="evidence" value="ECO:0007669"/>
    <property type="project" value="UniProtKB-KW"/>
</dbReference>
<dbReference type="InterPro" id="IPR022192">
    <property type="entry name" value="SUV3_C"/>
</dbReference>
<evidence type="ECO:0000313" key="18">
    <source>
        <dbReference type="Proteomes" id="UP000694401"/>
    </source>
</evidence>
<dbReference type="PANTHER" id="PTHR12131:SF1">
    <property type="entry name" value="ATP-DEPENDENT RNA HELICASE SUPV3L1, MITOCHONDRIAL-RELATED"/>
    <property type="match status" value="1"/>
</dbReference>
<comment type="cofactor">
    <cofactor evidence="2">
        <name>Mg(2+)</name>
        <dbReference type="ChEBI" id="CHEBI:18420"/>
    </cofactor>
</comment>
<evidence type="ECO:0000256" key="2">
    <source>
        <dbReference type="ARBA" id="ARBA00001946"/>
    </source>
</evidence>
<reference evidence="17" key="2">
    <citation type="submission" date="2025-09" db="UniProtKB">
        <authorList>
            <consortium name="Ensembl"/>
        </authorList>
    </citation>
    <scope>IDENTIFICATION</scope>
</reference>
<dbReference type="AlphaFoldDB" id="A0A8D2P926"/>
<evidence type="ECO:0000256" key="10">
    <source>
        <dbReference type="ARBA" id="ARBA00022840"/>
    </source>
</evidence>
<comment type="subcellular location">
    <subcellularLocation>
        <location evidence="3">Mitochondrion</location>
    </subcellularLocation>
</comment>
<comment type="catalytic activity">
    <reaction evidence="14">
        <text>ATP + H2O = ADP + phosphate + H(+)</text>
        <dbReference type="Rhea" id="RHEA:13065"/>
        <dbReference type="ChEBI" id="CHEBI:15377"/>
        <dbReference type="ChEBI" id="CHEBI:15378"/>
        <dbReference type="ChEBI" id="CHEBI:30616"/>
        <dbReference type="ChEBI" id="CHEBI:43474"/>
        <dbReference type="ChEBI" id="CHEBI:456216"/>
        <dbReference type="EC" id="3.6.4.13"/>
    </reaction>
</comment>
<dbReference type="Pfam" id="PF18114">
    <property type="entry name" value="Suv3_N"/>
    <property type="match status" value="1"/>
</dbReference>
<evidence type="ECO:0000256" key="12">
    <source>
        <dbReference type="ARBA" id="ARBA00023128"/>
    </source>
</evidence>
<dbReference type="InterPro" id="IPR055206">
    <property type="entry name" value="DEXQc_SUV3"/>
</dbReference>
<dbReference type="Pfam" id="PF12513">
    <property type="entry name" value="SUV3_C"/>
    <property type="match status" value="1"/>
</dbReference>
<dbReference type="CDD" id="cd18805">
    <property type="entry name" value="SF2_C_suv3"/>
    <property type="match status" value="1"/>
</dbReference>
<dbReference type="GO" id="GO:0045025">
    <property type="term" value="C:mitochondrial degradosome"/>
    <property type="evidence" value="ECO:0007669"/>
    <property type="project" value="TreeGrafter"/>
</dbReference>
<dbReference type="Pfam" id="PF22527">
    <property type="entry name" value="DEXQc_Suv3"/>
    <property type="match status" value="1"/>
</dbReference>
<accession>A0A8D2P926</accession>
<dbReference type="Proteomes" id="UP000694401">
    <property type="component" value="Unassembled WGS sequence"/>
</dbReference>
<evidence type="ECO:0000256" key="1">
    <source>
        <dbReference type="ARBA" id="ARBA00001936"/>
    </source>
</evidence>
<dbReference type="Pfam" id="PF00271">
    <property type="entry name" value="Helicase_C"/>
    <property type="match status" value="1"/>
</dbReference>
<evidence type="ECO:0000256" key="3">
    <source>
        <dbReference type="ARBA" id="ARBA00004173"/>
    </source>
</evidence>
<evidence type="ECO:0000256" key="13">
    <source>
        <dbReference type="ARBA" id="ARBA00031873"/>
    </source>
</evidence>
<dbReference type="FunFam" id="3.40.50.300:FF:000446">
    <property type="entry name" value="ATP-dependent RNA helicase SUPV3L1, mitochondrial"/>
    <property type="match status" value="1"/>
</dbReference>
<keyword evidence="12" id="KW-0496">Mitochondrion</keyword>
<dbReference type="PANTHER" id="PTHR12131">
    <property type="entry name" value="ATP-DEPENDENT RNA AND DNA HELICASE"/>
    <property type="match status" value="1"/>
</dbReference>
<evidence type="ECO:0000256" key="7">
    <source>
        <dbReference type="ARBA" id="ARBA00022741"/>
    </source>
</evidence>
<dbReference type="InterPro" id="IPR044774">
    <property type="entry name" value="Suv3_DEXQc"/>
</dbReference>
<evidence type="ECO:0000256" key="8">
    <source>
        <dbReference type="ARBA" id="ARBA00022801"/>
    </source>
</evidence>
<keyword evidence="8" id="KW-0378">Hydrolase</keyword>
<keyword evidence="11" id="KW-0809">Transit peptide</keyword>
<comment type="cofactor">
    <cofactor evidence="1">
        <name>Mn(2+)</name>
        <dbReference type="ChEBI" id="CHEBI:29035"/>
    </cofactor>
</comment>
<comment type="similarity">
    <text evidence="4">Belongs to the helicase family.</text>
</comment>
<dbReference type="CDD" id="cd17913">
    <property type="entry name" value="DEXQc_Suv3"/>
    <property type="match status" value="1"/>
</dbReference>
<dbReference type="GO" id="GO:0003724">
    <property type="term" value="F:RNA helicase activity"/>
    <property type="evidence" value="ECO:0007669"/>
    <property type="project" value="UniProtKB-EC"/>
</dbReference>